<dbReference type="AlphaFoldDB" id="A0A3B0ZCZ9"/>
<accession>A0A3B0ZCZ9</accession>
<dbReference type="InterPro" id="IPR050188">
    <property type="entry name" value="RluA_PseudoU_synthase"/>
</dbReference>
<evidence type="ECO:0000259" key="1">
    <source>
        <dbReference type="Pfam" id="PF00849"/>
    </source>
</evidence>
<dbReference type="InterPro" id="IPR006224">
    <property type="entry name" value="PsdUridine_synth_RluA-like_CS"/>
</dbReference>
<reference evidence="2" key="1">
    <citation type="submission" date="2018-06" db="EMBL/GenBank/DDBJ databases">
        <authorList>
            <person name="Zhirakovskaya E."/>
        </authorList>
    </citation>
    <scope>NUCLEOTIDE SEQUENCE</scope>
</reference>
<dbReference type="PANTHER" id="PTHR21600:SF89">
    <property type="entry name" value="RIBOSOMAL LARGE SUBUNIT PSEUDOURIDINE SYNTHASE A"/>
    <property type="match status" value="1"/>
</dbReference>
<proteinExistence type="predicted"/>
<dbReference type="SUPFAM" id="SSF55120">
    <property type="entry name" value="Pseudouridine synthase"/>
    <property type="match status" value="1"/>
</dbReference>
<feature type="domain" description="Pseudouridine synthase RsuA/RluA-like" evidence="1">
    <location>
        <begin position="372"/>
        <end position="528"/>
    </location>
</feature>
<dbReference type="Gene3D" id="3.30.2350.10">
    <property type="entry name" value="Pseudouridine synthase"/>
    <property type="match status" value="1"/>
</dbReference>
<organism evidence="2">
    <name type="scientific">hydrothermal vent metagenome</name>
    <dbReference type="NCBI Taxonomy" id="652676"/>
    <lineage>
        <taxon>unclassified sequences</taxon>
        <taxon>metagenomes</taxon>
        <taxon>ecological metagenomes</taxon>
    </lineage>
</organism>
<dbReference type="GO" id="GO:0000455">
    <property type="term" value="P:enzyme-directed rRNA pseudouridine synthesis"/>
    <property type="evidence" value="ECO:0007669"/>
    <property type="project" value="TreeGrafter"/>
</dbReference>
<evidence type="ECO:0000313" key="2">
    <source>
        <dbReference type="EMBL" id="VAW89441.1"/>
    </source>
</evidence>
<dbReference type="GO" id="GO:0003723">
    <property type="term" value="F:RNA binding"/>
    <property type="evidence" value="ECO:0007669"/>
    <property type="project" value="InterPro"/>
</dbReference>
<name>A0A3B0ZCZ9_9ZZZZ</name>
<protein>
    <recommendedName>
        <fullName evidence="1">Pseudouridine synthase RsuA/RluA-like domain-containing protein</fullName>
    </recommendedName>
</protein>
<gene>
    <name evidence="2" type="ORF">MNBD_GAMMA17-98</name>
</gene>
<dbReference type="GO" id="GO:0009982">
    <property type="term" value="F:pseudouridine synthase activity"/>
    <property type="evidence" value="ECO:0007669"/>
    <property type="project" value="InterPro"/>
</dbReference>
<dbReference type="CDD" id="cd02869">
    <property type="entry name" value="PseudoU_synth_RluA_like"/>
    <property type="match status" value="1"/>
</dbReference>
<dbReference type="Pfam" id="PF00849">
    <property type="entry name" value="PseudoU_synth_2"/>
    <property type="match status" value="1"/>
</dbReference>
<dbReference type="EMBL" id="UOFQ01000134">
    <property type="protein sequence ID" value="VAW89441.1"/>
    <property type="molecule type" value="Genomic_DNA"/>
</dbReference>
<dbReference type="InterPro" id="IPR006145">
    <property type="entry name" value="PsdUridine_synth_RsuA/RluA"/>
</dbReference>
<sequence>MCWVVIAAGVKIRGYDYDRLNMNCISYFSPPLLQHETLPSGFPSPFSNIPQPIARKAALELQHRLSGVQVWQHGFDAPDGGKMFGVLVVRDGSGQVGYLAAFSGMLAGEWELPGFVPPLFDQQMIDDFMPDGEARLDELEVQLDELQYNPAFALLNDQLVLLQQQRDIALNALTVTHRARKALRQTQRATADATVRERLLVRLSFESQQDKRERRSLLGEWRDRLAPVEQQVGLIEQQLMALKQQRSRLSSRLHRKVFKAYRLSNRLGEEKSVAEFFDERLPPGGTGDCAAPKLIQYAHQQGLEPVALAEFWWGSSPQAGIRHHGNFYPACRGKCQPILPFMLKGLDLQPRQFTRLTFDDPDAPAIVYEDDHLLVVNKPSGLLSVPGKEIVDSVQTRLRQRYPELEGLLLVHRLDMSTSGLLLVAKYRPIHKDLQQQFIKRTVEKRYVAVLSKRLPELGDDGVALNGGTIELPLRVDFDDRPRQMVCYDHGRMSVTHWQVIERSEDTTRIYFYPHTGRTHQLRLHAAHQLGLNAPIYGDELYGEAVGRLLLHAERLCFDHPVSGERIEMAVAAQF</sequence>
<dbReference type="PROSITE" id="PS01129">
    <property type="entry name" value="PSI_RLU"/>
    <property type="match status" value="1"/>
</dbReference>
<dbReference type="PANTHER" id="PTHR21600">
    <property type="entry name" value="MITOCHONDRIAL RNA PSEUDOURIDINE SYNTHASE"/>
    <property type="match status" value="1"/>
</dbReference>
<dbReference type="InterPro" id="IPR020103">
    <property type="entry name" value="PsdUridine_synth_cat_dom_sf"/>
</dbReference>